<reference evidence="2 3" key="1">
    <citation type="submission" date="2015-04" db="EMBL/GenBank/DDBJ databases">
        <title>Whole genome shotgun sequence of Sphingomonas changbaiensis NBRC 104936.</title>
        <authorList>
            <person name="Katano-Makiyama Y."/>
            <person name="Hosoyama A."/>
            <person name="Hashimoto M."/>
            <person name="Noguchi M."/>
            <person name="Tsuchikane K."/>
            <person name="Ohji S."/>
            <person name="Yamazoe A."/>
            <person name="Ichikawa N."/>
            <person name="Kimura A."/>
            <person name="Fujita N."/>
        </authorList>
    </citation>
    <scope>NUCLEOTIDE SEQUENCE [LARGE SCALE GENOMIC DNA]</scope>
    <source>
        <strain evidence="2 3">NBRC 104936</strain>
    </source>
</reference>
<dbReference type="AlphaFoldDB" id="A0A0E9MRN9"/>
<dbReference type="Pfam" id="PF11776">
    <property type="entry name" value="RcnB"/>
    <property type="match status" value="1"/>
</dbReference>
<evidence type="ECO:0000256" key="1">
    <source>
        <dbReference type="SAM" id="SignalP"/>
    </source>
</evidence>
<dbReference type="EMBL" id="BBWU01000045">
    <property type="protein sequence ID" value="GAO40224.1"/>
    <property type="molecule type" value="Genomic_DNA"/>
</dbReference>
<feature type="signal peptide" evidence="1">
    <location>
        <begin position="1"/>
        <end position="22"/>
    </location>
</feature>
<feature type="chain" id="PRO_5002429352" evidence="1">
    <location>
        <begin position="23"/>
        <end position="159"/>
    </location>
</feature>
<evidence type="ECO:0000313" key="3">
    <source>
        <dbReference type="Proteomes" id="UP000033202"/>
    </source>
</evidence>
<proteinExistence type="predicted"/>
<dbReference type="Proteomes" id="UP000033202">
    <property type="component" value="Unassembled WGS sequence"/>
</dbReference>
<dbReference type="OrthoDB" id="7205329at2"/>
<gene>
    <name evidence="2" type="ORF">SCH01S_45_00670</name>
</gene>
<evidence type="ECO:0000313" key="2">
    <source>
        <dbReference type="EMBL" id="GAO40224.1"/>
    </source>
</evidence>
<keyword evidence="1" id="KW-0732">Signal</keyword>
<accession>A0A0E9MRN9</accession>
<dbReference type="Gene3D" id="3.10.450.160">
    <property type="entry name" value="inner membrane protein cigr"/>
    <property type="match status" value="1"/>
</dbReference>
<dbReference type="RefSeq" id="WP_046349019.1">
    <property type="nucleotide sequence ID" value="NZ_BBWU01000045.1"/>
</dbReference>
<dbReference type="STRING" id="1219043.SCH01S_45_00670"/>
<comment type="caution">
    <text evidence="2">The sequence shown here is derived from an EMBL/GenBank/DDBJ whole genome shotgun (WGS) entry which is preliminary data.</text>
</comment>
<keyword evidence="3" id="KW-1185">Reference proteome</keyword>
<protein>
    <submittedName>
        <fullName evidence="2">Uncharacterized protein</fullName>
    </submittedName>
</protein>
<sequence length="159" mass="18921">MRKLIVSAIAAATLLPAGSAFAQSRQEVRHDNREVQKQREHVQDARTYGNRGDVREAREELREARQERREDWRDYRRTHRNVYTMPRYMAPRGHVYSPARVGIALAPVFYSQRYWISDPYRYRLPRPAANQRWIRYGNDVVLINARNGRVIQVIDGFFY</sequence>
<dbReference type="InterPro" id="IPR024572">
    <property type="entry name" value="RcnB"/>
</dbReference>
<name>A0A0E9MRN9_9SPHN</name>
<organism evidence="2 3">
    <name type="scientific">Sphingomonas changbaiensis NBRC 104936</name>
    <dbReference type="NCBI Taxonomy" id="1219043"/>
    <lineage>
        <taxon>Bacteria</taxon>
        <taxon>Pseudomonadati</taxon>
        <taxon>Pseudomonadota</taxon>
        <taxon>Alphaproteobacteria</taxon>
        <taxon>Sphingomonadales</taxon>
        <taxon>Sphingomonadaceae</taxon>
        <taxon>Sphingomonas</taxon>
    </lineage>
</organism>